<dbReference type="AlphaFoldDB" id="A0A7L5A0B3"/>
<proteinExistence type="predicted"/>
<feature type="region of interest" description="Disordered" evidence="1">
    <location>
        <begin position="325"/>
        <end position="346"/>
    </location>
</feature>
<protein>
    <submittedName>
        <fullName evidence="3">Uncharacterized protein</fullName>
    </submittedName>
</protein>
<evidence type="ECO:0000313" key="3">
    <source>
        <dbReference type="EMBL" id="KAA9333475.1"/>
    </source>
</evidence>
<name>A0A7L5A0B3_9BACT</name>
<keyword evidence="2" id="KW-0732">Signal</keyword>
<evidence type="ECO:0000313" key="4">
    <source>
        <dbReference type="Proteomes" id="UP000326380"/>
    </source>
</evidence>
<comment type="caution">
    <text evidence="3">The sequence shown here is derived from an EMBL/GenBank/DDBJ whole genome shotgun (WGS) entry which is preliminary data.</text>
</comment>
<feature type="chain" id="PRO_5043904861" evidence="2">
    <location>
        <begin position="27"/>
        <end position="375"/>
    </location>
</feature>
<keyword evidence="4" id="KW-1185">Reference proteome</keyword>
<sequence>MSASIASPRHWLLLVITSLLLTNCLAQEQQRQPSAAPAGRPANTASGKLPPTGRVTARAAGPDSIYAGVAQLPTLVGGGSIGPAVEQVVRQQLVVPDSIPVPEKLVLWLLVGKTGRMENVKVLAGTADENMAGGLAYDLLSRLPQLVPGRHRGRAVRVELTLTVPLTGANAPLMWSAAQRTETQTMKTGLARRLADETDAAFLHRVLPLAARTTTDVVAYPRRPGAYGRQLFFSLAGGPENEYGTDLYVLDPYAPDTYAVQVLPLPTMADLTNLASLFFVDVDHDGQKELLALTTCSLREGFEGDDGEVLYGRAPHYQTLIYRLDGQHPDGRPRYREDHTPRPYLDELPTAAAVRAALARHQPPKPAARPAAKKP</sequence>
<evidence type="ECO:0000256" key="1">
    <source>
        <dbReference type="SAM" id="MobiDB-lite"/>
    </source>
</evidence>
<accession>A0A7L5A0B3</accession>
<feature type="signal peptide" evidence="2">
    <location>
        <begin position="1"/>
        <end position="26"/>
    </location>
</feature>
<dbReference type="Proteomes" id="UP000326380">
    <property type="component" value="Unassembled WGS sequence"/>
</dbReference>
<organism evidence="3 4">
    <name type="scientific">Hymenobacter busanensis</name>
    <dbReference type="NCBI Taxonomy" id="2607656"/>
    <lineage>
        <taxon>Bacteria</taxon>
        <taxon>Pseudomonadati</taxon>
        <taxon>Bacteroidota</taxon>
        <taxon>Cytophagia</taxon>
        <taxon>Cytophagales</taxon>
        <taxon>Hymenobacteraceae</taxon>
        <taxon>Hymenobacter</taxon>
    </lineage>
</organism>
<dbReference type="RefSeq" id="WP_151078896.1">
    <property type="nucleotide sequence ID" value="NZ_CP047647.1"/>
</dbReference>
<feature type="region of interest" description="Disordered" evidence="1">
    <location>
        <begin position="31"/>
        <end position="54"/>
    </location>
</feature>
<evidence type="ECO:0000256" key="2">
    <source>
        <dbReference type="SAM" id="SignalP"/>
    </source>
</evidence>
<gene>
    <name evidence="3" type="ORF">F0P96_10935</name>
</gene>
<reference evidence="3 4" key="1">
    <citation type="submission" date="2019-09" db="EMBL/GenBank/DDBJ databases">
        <title>Genome sequence of Hymenobacter sp. M3.</title>
        <authorList>
            <person name="Srinivasan S."/>
        </authorList>
    </citation>
    <scope>NUCLEOTIDE SEQUENCE [LARGE SCALE GENOMIC DNA]</scope>
    <source>
        <strain evidence="3 4">M3</strain>
    </source>
</reference>
<dbReference type="EMBL" id="VTWU01000003">
    <property type="protein sequence ID" value="KAA9333475.1"/>
    <property type="molecule type" value="Genomic_DNA"/>
</dbReference>
<feature type="compositionally biased region" description="Basic and acidic residues" evidence="1">
    <location>
        <begin position="325"/>
        <end position="345"/>
    </location>
</feature>